<keyword evidence="4" id="KW-1185">Reference proteome</keyword>
<dbReference type="Proteomes" id="UP000224871">
    <property type="component" value="Unassembled WGS sequence"/>
</dbReference>
<reference evidence="1 4" key="3">
    <citation type="journal article" date="2017" name="Nat. Microbiol.">
        <title>Natural product diversity associated with the nematode symbionts Photorhabdus and Xenorhabdus.</title>
        <authorList>
            <person name="Tobias N.J."/>
            <person name="Wolff H."/>
            <person name="Djahanschiri B."/>
            <person name="Grundmann F."/>
            <person name="Kronenwerth M."/>
            <person name="Shi Y.M."/>
            <person name="Simonyi S."/>
            <person name="Grun P."/>
            <person name="Shapiro-Ilan D."/>
            <person name="Pidot S.J."/>
            <person name="Stinear T.P."/>
            <person name="Ebersberger I."/>
            <person name="Bode H.B."/>
        </authorList>
    </citation>
    <scope>NUCLEOTIDE SEQUENCE [LARGE SCALE GENOMIC DNA]</scope>
    <source>
        <strain evidence="1 4">DSM 16336</strain>
    </source>
</reference>
<organism evidence="2 3">
    <name type="scientific">Xenorhabdus innexi</name>
    <dbReference type="NCBI Taxonomy" id="290109"/>
    <lineage>
        <taxon>Bacteria</taxon>
        <taxon>Pseudomonadati</taxon>
        <taxon>Pseudomonadota</taxon>
        <taxon>Gammaproteobacteria</taxon>
        <taxon>Enterobacterales</taxon>
        <taxon>Morganellaceae</taxon>
        <taxon>Xenorhabdus</taxon>
    </lineage>
</organism>
<dbReference type="AlphaFoldDB" id="A0A1N6MXY2"/>
<evidence type="ECO:0000313" key="1">
    <source>
        <dbReference type="EMBL" id="PHM38863.1"/>
    </source>
</evidence>
<evidence type="ECO:0000313" key="3">
    <source>
        <dbReference type="Proteomes" id="UP000196435"/>
    </source>
</evidence>
<dbReference type="OrthoDB" id="1438443at2"/>
<dbReference type="SUPFAM" id="SSF55021">
    <property type="entry name" value="ACT-like"/>
    <property type="match status" value="1"/>
</dbReference>
<proteinExistence type="predicted"/>
<dbReference type="Gene3D" id="3.30.2130.10">
    <property type="entry name" value="VC0802-like"/>
    <property type="match status" value="1"/>
</dbReference>
<evidence type="ECO:0008006" key="5">
    <source>
        <dbReference type="Google" id="ProtNLM"/>
    </source>
</evidence>
<gene>
    <name evidence="1" type="ORF">Xinn_00149</name>
    <name evidence="2" type="ORF">XIS1_460005</name>
</gene>
<name>A0A1N6MXY2_9GAMM</name>
<dbReference type="EMBL" id="FTLG01000188">
    <property type="protein sequence ID" value="SIP73690.1"/>
    <property type="molecule type" value="Genomic_DNA"/>
</dbReference>
<dbReference type="InterPro" id="IPR045865">
    <property type="entry name" value="ACT-like_dom_sf"/>
</dbReference>
<protein>
    <recommendedName>
        <fullName evidence="5">ACT domain-containing protein</fullName>
    </recommendedName>
</protein>
<reference evidence="2" key="1">
    <citation type="submission" date="2016-12" db="EMBL/GenBank/DDBJ databases">
        <authorList>
            <person name="Song W.-J."/>
            <person name="Kurnit D.M."/>
        </authorList>
    </citation>
    <scope>NUCLEOTIDE SEQUENCE [LARGE SCALE GENOMIC DNA]</scope>
    <source>
        <strain evidence="2">HGB1681</strain>
    </source>
</reference>
<dbReference type="EMBL" id="NIBU01000001">
    <property type="protein sequence ID" value="PHM38863.1"/>
    <property type="molecule type" value="Genomic_DNA"/>
</dbReference>
<accession>A0A1N6MXY2</accession>
<dbReference type="Proteomes" id="UP000196435">
    <property type="component" value="Unassembled WGS sequence"/>
</dbReference>
<dbReference type="RefSeq" id="WP_086953178.1">
    <property type="nucleotide sequence ID" value="NZ_CAWNQC010000001.1"/>
</dbReference>
<evidence type="ECO:0000313" key="4">
    <source>
        <dbReference type="Proteomes" id="UP000224871"/>
    </source>
</evidence>
<evidence type="ECO:0000313" key="2">
    <source>
        <dbReference type="EMBL" id="SIP73690.1"/>
    </source>
</evidence>
<sequence length="133" mass="14459">MYDIHVVLSNTPGALALLGSLLGKHGISLEGGGVFTIGNESHAHFLVEDGWMARQVLIDAGLDVRAVIKPLIRKLNQERSGELGEIADSIAREGINIITQYSDHNNRLILLTDKNELAANATIKWDISFEGSE</sequence>
<reference evidence="3" key="2">
    <citation type="submission" date="2016-12" db="EMBL/GenBank/DDBJ databases">
        <authorList>
            <person name="Gaudriault S."/>
        </authorList>
    </citation>
    <scope>NUCLEOTIDE SEQUENCE [LARGE SCALE GENOMIC DNA]</scope>
    <source>
        <strain evidence="3">HGB1681 (deposited as PTA-6826 in the American Type Culture Collection)</strain>
    </source>
</reference>